<dbReference type="PANTHER" id="PTHR48012:SF10">
    <property type="entry name" value="FI20177P1"/>
    <property type="match status" value="1"/>
</dbReference>
<keyword evidence="3" id="KW-0808">Transferase</keyword>
<dbReference type="InterPro" id="IPR050629">
    <property type="entry name" value="STE20/SPS1-PAK"/>
</dbReference>
<gene>
    <name evidence="11" type="ORF">M0811_13632</name>
</gene>
<sequence length="480" mass="54702">MTTDPSKLFDKTDKIGEGVLGSVYKGIGKDAKKPIALKVINLTETESKINDIKHLGITITKQSKNPNLMKYSGTYMKGNELWLVMDYFDGHSVTDLLKPGPLAEQHIAVILKNIIQGVRYLHSHKLAHGNIKCSNILVSKTEVRLTDYLVSSKIIQLRRHYKTFSGKVYWMSPQMIENNIFSEKEDIWAIGIAALEMAKGEPPFYNLDYEKGCKAIVESQPPKLTGSFSTKFAEFISLCLSKDPRKRPSAKDLLKHQFMKKVKKTRIVASLIERYAVWENLHRDIQNENESVNGNQKDSSLGEELLDDFNFVSTNETDKQNTNEKESPKESKSKSKRAITIDKKPKKEVQKKKKSESSSEFEEYEKTKGKKNSRKNDAMNADQPFTQLMISTLSKLKESQSEKSVLSNLSQMQTLFSFCEDNSKGFIKCFAQEVIKQIEQSNEKEVQEILSTKGKGSPLANETTTAQYVLERWKTKFDQY</sequence>
<evidence type="ECO:0000256" key="4">
    <source>
        <dbReference type="ARBA" id="ARBA00022741"/>
    </source>
</evidence>
<dbReference type="SUPFAM" id="SSF56112">
    <property type="entry name" value="Protein kinase-like (PK-like)"/>
    <property type="match status" value="1"/>
</dbReference>
<keyword evidence="12" id="KW-1185">Reference proteome</keyword>
<evidence type="ECO:0000313" key="12">
    <source>
        <dbReference type="Proteomes" id="UP001149090"/>
    </source>
</evidence>
<evidence type="ECO:0000259" key="10">
    <source>
        <dbReference type="PROSITE" id="PS50011"/>
    </source>
</evidence>
<dbReference type="EMBL" id="JAPDFW010000143">
    <property type="protein sequence ID" value="KAJ5066434.1"/>
    <property type="molecule type" value="Genomic_DNA"/>
</dbReference>
<dbReference type="InterPro" id="IPR011009">
    <property type="entry name" value="Kinase-like_dom_sf"/>
</dbReference>
<comment type="caution">
    <text evidence="11">The sequence shown here is derived from an EMBL/GenBank/DDBJ whole genome shotgun (WGS) entry which is preliminary data.</text>
</comment>
<keyword evidence="6" id="KW-0067">ATP-binding</keyword>
<proteinExistence type="inferred from homology"/>
<comment type="catalytic activity">
    <reaction evidence="7">
        <text>L-threonyl-[protein] + ATP = O-phospho-L-threonyl-[protein] + ADP + H(+)</text>
        <dbReference type="Rhea" id="RHEA:46608"/>
        <dbReference type="Rhea" id="RHEA-COMP:11060"/>
        <dbReference type="Rhea" id="RHEA-COMP:11605"/>
        <dbReference type="ChEBI" id="CHEBI:15378"/>
        <dbReference type="ChEBI" id="CHEBI:30013"/>
        <dbReference type="ChEBI" id="CHEBI:30616"/>
        <dbReference type="ChEBI" id="CHEBI:61977"/>
        <dbReference type="ChEBI" id="CHEBI:456216"/>
        <dbReference type="EC" id="2.7.11.1"/>
    </reaction>
</comment>
<keyword evidence="2" id="KW-0723">Serine/threonine-protein kinase</keyword>
<reference evidence="11" key="1">
    <citation type="submission" date="2022-10" db="EMBL/GenBank/DDBJ databases">
        <title>Novel sulphate-reducing endosymbionts in the free-living metamonad Anaeramoeba.</title>
        <authorList>
            <person name="Jerlstrom-Hultqvist J."/>
            <person name="Cepicka I."/>
            <person name="Gallot-Lavallee L."/>
            <person name="Salas-Leiva D."/>
            <person name="Curtis B.A."/>
            <person name="Zahonova K."/>
            <person name="Pipaliya S."/>
            <person name="Dacks J."/>
            <person name="Roger A.J."/>
        </authorList>
    </citation>
    <scope>NUCLEOTIDE SEQUENCE</scope>
    <source>
        <strain evidence="11">BMAN</strain>
    </source>
</reference>
<organism evidence="11 12">
    <name type="scientific">Anaeramoeba ignava</name>
    <name type="common">Anaerobic marine amoeba</name>
    <dbReference type="NCBI Taxonomy" id="1746090"/>
    <lineage>
        <taxon>Eukaryota</taxon>
        <taxon>Metamonada</taxon>
        <taxon>Anaeramoebidae</taxon>
        <taxon>Anaeramoeba</taxon>
    </lineage>
</organism>
<evidence type="ECO:0000256" key="5">
    <source>
        <dbReference type="ARBA" id="ARBA00022777"/>
    </source>
</evidence>
<accession>A0A9Q0R555</accession>
<dbReference type="Pfam" id="PF00069">
    <property type="entry name" value="Pkinase"/>
    <property type="match status" value="1"/>
</dbReference>
<dbReference type="InterPro" id="IPR000719">
    <property type="entry name" value="Prot_kinase_dom"/>
</dbReference>
<dbReference type="GO" id="GO:0004674">
    <property type="term" value="F:protein serine/threonine kinase activity"/>
    <property type="evidence" value="ECO:0007669"/>
    <property type="project" value="UniProtKB-KW"/>
</dbReference>
<dbReference type="AlphaFoldDB" id="A0A9Q0R555"/>
<dbReference type="Gene3D" id="3.30.200.20">
    <property type="entry name" value="Phosphorylase Kinase, domain 1"/>
    <property type="match status" value="1"/>
</dbReference>
<dbReference type="OMA" id="VWICMEM"/>
<evidence type="ECO:0000256" key="9">
    <source>
        <dbReference type="SAM" id="MobiDB-lite"/>
    </source>
</evidence>
<dbReference type="Gene3D" id="1.10.510.10">
    <property type="entry name" value="Transferase(Phosphotransferase) domain 1"/>
    <property type="match status" value="1"/>
</dbReference>
<comment type="catalytic activity">
    <reaction evidence="8">
        <text>L-seryl-[protein] + ATP = O-phospho-L-seryl-[protein] + ADP + H(+)</text>
        <dbReference type="Rhea" id="RHEA:17989"/>
        <dbReference type="Rhea" id="RHEA-COMP:9863"/>
        <dbReference type="Rhea" id="RHEA-COMP:11604"/>
        <dbReference type="ChEBI" id="CHEBI:15378"/>
        <dbReference type="ChEBI" id="CHEBI:29999"/>
        <dbReference type="ChEBI" id="CHEBI:30616"/>
        <dbReference type="ChEBI" id="CHEBI:83421"/>
        <dbReference type="ChEBI" id="CHEBI:456216"/>
        <dbReference type="EC" id="2.7.11.1"/>
    </reaction>
</comment>
<feature type="compositionally biased region" description="Basic and acidic residues" evidence="9">
    <location>
        <begin position="316"/>
        <end position="348"/>
    </location>
</feature>
<dbReference type="OrthoDB" id="8693905at2759"/>
<evidence type="ECO:0000256" key="2">
    <source>
        <dbReference type="ARBA" id="ARBA00022527"/>
    </source>
</evidence>
<feature type="region of interest" description="Disordered" evidence="9">
    <location>
        <begin position="314"/>
        <end position="382"/>
    </location>
</feature>
<dbReference type="Proteomes" id="UP001149090">
    <property type="component" value="Unassembled WGS sequence"/>
</dbReference>
<evidence type="ECO:0000256" key="1">
    <source>
        <dbReference type="ARBA" id="ARBA00008874"/>
    </source>
</evidence>
<evidence type="ECO:0000256" key="3">
    <source>
        <dbReference type="ARBA" id="ARBA00022679"/>
    </source>
</evidence>
<keyword evidence="5 11" id="KW-0418">Kinase</keyword>
<evidence type="ECO:0000256" key="8">
    <source>
        <dbReference type="ARBA" id="ARBA00048679"/>
    </source>
</evidence>
<evidence type="ECO:0000256" key="7">
    <source>
        <dbReference type="ARBA" id="ARBA00047899"/>
    </source>
</evidence>
<evidence type="ECO:0000256" key="6">
    <source>
        <dbReference type="ARBA" id="ARBA00022840"/>
    </source>
</evidence>
<evidence type="ECO:0000313" key="11">
    <source>
        <dbReference type="EMBL" id="KAJ5066434.1"/>
    </source>
</evidence>
<feature type="domain" description="Protein kinase" evidence="10">
    <location>
        <begin position="9"/>
        <end position="259"/>
    </location>
</feature>
<dbReference type="GO" id="GO:0005737">
    <property type="term" value="C:cytoplasm"/>
    <property type="evidence" value="ECO:0007669"/>
    <property type="project" value="TreeGrafter"/>
</dbReference>
<dbReference type="PANTHER" id="PTHR48012">
    <property type="entry name" value="STERILE20-LIKE KINASE, ISOFORM B-RELATED"/>
    <property type="match status" value="1"/>
</dbReference>
<comment type="similarity">
    <text evidence="1">Belongs to the protein kinase superfamily. STE Ser/Thr protein kinase family. STE20 subfamily.</text>
</comment>
<dbReference type="PROSITE" id="PS50011">
    <property type="entry name" value="PROTEIN_KINASE_DOM"/>
    <property type="match status" value="1"/>
</dbReference>
<protein>
    <submittedName>
        <fullName evidence="11">Sterile20-like kinase isoform b-related</fullName>
    </submittedName>
</protein>
<dbReference type="GO" id="GO:0005524">
    <property type="term" value="F:ATP binding"/>
    <property type="evidence" value="ECO:0007669"/>
    <property type="project" value="UniProtKB-KW"/>
</dbReference>
<keyword evidence="4" id="KW-0547">Nucleotide-binding</keyword>
<name>A0A9Q0R555_ANAIG</name>